<dbReference type="CDD" id="cd00371">
    <property type="entry name" value="HMA"/>
    <property type="match status" value="1"/>
</dbReference>
<dbReference type="NCBIfam" id="TIGR01525">
    <property type="entry name" value="ATPase-IB_hvy"/>
    <property type="match status" value="1"/>
</dbReference>
<dbReference type="SUPFAM" id="SSF55008">
    <property type="entry name" value="HMA, heavy metal-associated domain"/>
    <property type="match status" value="1"/>
</dbReference>
<evidence type="ECO:0000256" key="4">
    <source>
        <dbReference type="ARBA" id="ARBA00022723"/>
    </source>
</evidence>
<dbReference type="GO" id="GO:0005886">
    <property type="term" value="C:plasma membrane"/>
    <property type="evidence" value="ECO:0007669"/>
    <property type="project" value="UniProtKB-SubCell"/>
</dbReference>
<dbReference type="Proteomes" id="UP000463975">
    <property type="component" value="Chromosome"/>
</dbReference>
<dbReference type="Gene3D" id="3.40.50.1000">
    <property type="entry name" value="HAD superfamily/HAD-like"/>
    <property type="match status" value="1"/>
</dbReference>
<feature type="transmembrane region" description="Helical" evidence="10">
    <location>
        <begin position="93"/>
        <end position="112"/>
    </location>
</feature>
<dbReference type="PROSITE" id="PS00154">
    <property type="entry name" value="ATPASE_E1_E2"/>
    <property type="match status" value="1"/>
</dbReference>
<dbReference type="GO" id="GO:0005507">
    <property type="term" value="F:copper ion binding"/>
    <property type="evidence" value="ECO:0007669"/>
    <property type="project" value="TreeGrafter"/>
</dbReference>
<dbReference type="AlphaFoldDB" id="A0A6P1NH28"/>
<evidence type="ECO:0000259" key="11">
    <source>
        <dbReference type="PROSITE" id="PS50846"/>
    </source>
</evidence>
<evidence type="ECO:0000256" key="5">
    <source>
        <dbReference type="ARBA" id="ARBA00022741"/>
    </source>
</evidence>
<dbReference type="InterPro" id="IPR001757">
    <property type="entry name" value="P_typ_ATPase"/>
</dbReference>
<dbReference type="RefSeq" id="WP_160619260.1">
    <property type="nucleotide sequence ID" value="NZ_CP047652.1"/>
</dbReference>
<evidence type="ECO:0000256" key="6">
    <source>
        <dbReference type="ARBA" id="ARBA00022840"/>
    </source>
</evidence>
<comment type="subcellular location">
    <subcellularLocation>
        <location evidence="10">Cell membrane</location>
    </subcellularLocation>
    <subcellularLocation>
        <location evidence="1">Endomembrane system</location>
        <topology evidence="1">Multi-pass membrane protein</topology>
    </subcellularLocation>
</comment>
<dbReference type="SUPFAM" id="SSF81653">
    <property type="entry name" value="Calcium ATPase, transduction domain A"/>
    <property type="match status" value="1"/>
</dbReference>
<proteinExistence type="inferred from homology"/>
<dbReference type="NCBIfam" id="TIGR01494">
    <property type="entry name" value="ATPase_P-type"/>
    <property type="match status" value="1"/>
</dbReference>
<dbReference type="PROSITE" id="PS01047">
    <property type="entry name" value="HMA_1"/>
    <property type="match status" value="1"/>
</dbReference>
<dbReference type="Pfam" id="PF00403">
    <property type="entry name" value="HMA"/>
    <property type="match status" value="1"/>
</dbReference>
<keyword evidence="9 10" id="KW-0472">Membrane</keyword>
<dbReference type="GO" id="GO:0016887">
    <property type="term" value="F:ATP hydrolysis activity"/>
    <property type="evidence" value="ECO:0007669"/>
    <property type="project" value="InterPro"/>
</dbReference>
<dbReference type="FunFam" id="2.70.150.10:FF:000002">
    <property type="entry name" value="Copper-transporting ATPase 1, putative"/>
    <property type="match status" value="1"/>
</dbReference>
<keyword evidence="3 10" id="KW-0812">Transmembrane</keyword>
<dbReference type="SUPFAM" id="SSF56784">
    <property type="entry name" value="HAD-like"/>
    <property type="match status" value="1"/>
</dbReference>
<dbReference type="SFLD" id="SFLDS00003">
    <property type="entry name" value="Haloacid_Dehalogenase"/>
    <property type="match status" value="1"/>
</dbReference>
<dbReference type="InterPro" id="IPR044492">
    <property type="entry name" value="P_typ_ATPase_HD_dom"/>
</dbReference>
<dbReference type="PRINTS" id="PR00120">
    <property type="entry name" value="HATPASE"/>
</dbReference>
<dbReference type="Pfam" id="PF00702">
    <property type="entry name" value="Hydrolase"/>
    <property type="match status" value="1"/>
</dbReference>
<dbReference type="NCBIfam" id="TIGR01511">
    <property type="entry name" value="ATPase-IB1_Cu"/>
    <property type="match status" value="1"/>
</dbReference>
<keyword evidence="8 10" id="KW-1133">Transmembrane helix</keyword>
<reference evidence="12 13" key="1">
    <citation type="submission" date="2020-01" db="EMBL/GenBank/DDBJ databases">
        <title>Genome sequencing of strain KACC 21507.</title>
        <authorList>
            <person name="Heo J."/>
            <person name="Kim S.-J."/>
            <person name="Kim J.-S."/>
            <person name="Hong S.-B."/>
            <person name="Kwon S.-W."/>
        </authorList>
    </citation>
    <scope>NUCLEOTIDE SEQUENCE [LARGE SCALE GENOMIC DNA]</scope>
    <source>
        <strain evidence="12 13">KACC 21507</strain>
    </source>
</reference>
<dbReference type="InterPro" id="IPR036163">
    <property type="entry name" value="HMA_dom_sf"/>
</dbReference>
<dbReference type="InterPro" id="IPR023299">
    <property type="entry name" value="ATPase_P-typ_cyto_dom_N"/>
</dbReference>
<dbReference type="SFLD" id="SFLDG00002">
    <property type="entry name" value="C1.7:_P-type_atpase_like"/>
    <property type="match status" value="1"/>
</dbReference>
<name>A0A6P1NH28_9PROT</name>
<evidence type="ECO:0000256" key="9">
    <source>
        <dbReference type="ARBA" id="ARBA00023136"/>
    </source>
</evidence>
<keyword evidence="4 10" id="KW-0479">Metal-binding</keyword>
<keyword evidence="7" id="KW-1278">Translocase</keyword>
<evidence type="ECO:0000256" key="1">
    <source>
        <dbReference type="ARBA" id="ARBA00004127"/>
    </source>
</evidence>
<organism evidence="12 13">
    <name type="scientific">Aristophania vespae</name>
    <dbReference type="NCBI Taxonomy" id="2697033"/>
    <lineage>
        <taxon>Bacteria</taxon>
        <taxon>Pseudomonadati</taxon>
        <taxon>Pseudomonadota</taxon>
        <taxon>Alphaproteobacteria</taxon>
        <taxon>Acetobacterales</taxon>
        <taxon>Acetobacteraceae</taxon>
        <taxon>Aristophania</taxon>
    </lineage>
</organism>
<keyword evidence="5 10" id="KW-0547">Nucleotide-binding</keyword>
<evidence type="ECO:0000313" key="13">
    <source>
        <dbReference type="Proteomes" id="UP000463975"/>
    </source>
</evidence>
<feature type="domain" description="HMA" evidence="11">
    <location>
        <begin position="5"/>
        <end position="72"/>
    </location>
</feature>
<comment type="similarity">
    <text evidence="2 10">Belongs to the cation transport ATPase (P-type) (TC 3.A.3) family. Type IB subfamily.</text>
</comment>
<feature type="transmembrane region" description="Helical" evidence="10">
    <location>
        <begin position="118"/>
        <end position="136"/>
    </location>
</feature>
<sequence>MAAPSTMDFTIDGMSCAACARRLERVLNNLDHVEASVNFAASQAQIRAQKGKSLPKIEVIVKAIKDAGFEGQPSQQIRQEDIQKRFSDHYHGVVRDFLIALFCTLPLMLMMLPGLHHILPRWSQFLLASIVQFWCARRFYRQAWASLRNKAANMDVLVVLGTLTAYISSALIMFLGSSQSIYFDTSTMIITLILLGRLLEMRARHQAGAGIESLLKLQPRIAHKEYNNEVIECSIDDLRVGDHLIVRPGEAIPVDGIILSGESEIDESFLTGEAFPVLRKKDDKIYAATLNGNGILRFRATEIGAQTTLSRITRLVEQAQGSKANIQRLADRVSAIFVPVVLAIALITFIGNWILLSSLSHALIRTVSVLVVACPCALGLATPAALMVGTARGARAGILFRDAQALERSRHITTMVFDKTGTLTQGKPSLTDIVTIDGSDKETILSLSYALEKDSEHPFAEAVRHDVKEKNISPVELDKVQAVPGKGIKALSKAGETILLGTPLFLSEHNIELPEKDFKKLEEKAQSVVILAKNSKAIGFLCFEDELRPESHYVIETLLKSHIEPVILTGDQDIVARSVAQKLGIEKVFASILPDQKAREITRLRDENHIVAMVGDGINDAPALAAAHLSFAMGSGAAAALESADIVLVKNGLNTLLDALSLSKATLSRIKQNLFFAFIYNVLSLPLAAFGYLTPVLAASLMALSSVSVVCNALWLNRWSPLSERSE</sequence>
<evidence type="ECO:0000313" key="12">
    <source>
        <dbReference type="EMBL" id="QHI96187.1"/>
    </source>
</evidence>
<dbReference type="InterPro" id="IPR027256">
    <property type="entry name" value="P-typ_ATPase_IB"/>
</dbReference>
<dbReference type="GO" id="GO:0012505">
    <property type="term" value="C:endomembrane system"/>
    <property type="evidence" value="ECO:0007669"/>
    <property type="project" value="UniProtKB-SubCell"/>
</dbReference>
<evidence type="ECO:0000256" key="10">
    <source>
        <dbReference type="RuleBase" id="RU362081"/>
    </source>
</evidence>
<evidence type="ECO:0000256" key="2">
    <source>
        <dbReference type="ARBA" id="ARBA00006024"/>
    </source>
</evidence>
<dbReference type="InterPro" id="IPR036412">
    <property type="entry name" value="HAD-like_sf"/>
</dbReference>
<dbReference type="InterPro" id="IPR006121">
    <property type="entry name" value="HMA_dom"/>
</dbReference>
<feature type="transmembrane region" description="Helical" evidence="10">
    <location>
        <begin position="333"/>
        <end position="356"/>
    </location>
</feature>
<dbReference type="PRINTS" id="PR00119">
    <property type="entry name" value="CATATPASE"/>
</dbReference>
<dbReference type="InterPro" id="IPR059000">
    <property type="entry name" value="ATPase_P-type_domA"/>
</dbReference>
<keyword evidence="13" id="KW-1185">Reference proteome</keyword>
<accession>A0A6P1NH28</accession>
<dbReference type="PANTHER" id="PTHR43520">
    <property type="entry name" value="ATP7, ISOFORM B"/>
    <property type="match status" value="1"/>
</dbReference>
<dbReference type="GO" id="GO:0005524">
    <property type="term" value="F:ATP binding"/>
    <property type="evidence" value="ECO:0007669"/>
    <property type="project" value="UniProtKB-UniRule"/>
</dbReference>
<dbReference type="KEGG" id="bomb:GT348_08065"/>
<dbReference type="Gene3D" id="3.40.1110.10">
    <property type="entry name" value="Calcium-transporting ATPase, cytoplasmic domain N"/>
    <property type="match status" value="1"/>
</dbReference>
<dbReference type="InterPro" id="IPR023214">
    <property type="entry name" value="HAD_sf"/>
</dbReference>
<dbReference type="Gene3D" id="2.70.150.10">
    <property type="entry name" value="Calcium-transporting ATPase, cytoplasmic transduction domain A"/>
    <property type="match status" value="1"/>
</dbReference>
<dbReference type="Pfam" id="PF00122">
    <property type="entry name" value="E1-E2_ATPase"/>
    <property type="match status" value="1"/>
</dbReference>
<keyword evidence="10" id="KW-1003">Cell membrane</keyword>
<dbReference type="SUPFAM" id="SSF81665">
    <property type="entry name" value="Calcium ATPase, transmembrane domain M"/>
    <property type="match status" value="1"/>
</dbReference>
<evidence type="ECO:0000256" key="8">
    <source>
        <dbReference type="ARBA" id="ARBA00022989"/>
    </source>
</evidence>
<dbReference type="Gene3D" id="3.30.70.100">
    <property type="match status" value="1"/>
</dbReference>
<dbReference type="SFLD" id="SFLDF00027">
    <property type="entry name" value="p-type_atpase"/>
    <property type="match status" value="1"/>
</dbReference>
<evidence type="ECO:0000256" key="3">
    <source>
        <dbReference type="ARBA" id="ARBA00022692"/>
    </source>
</evidence>
<dbReference type="CDD" id="cd02094">
    <property type="entry name" value="P-type_ATPase_Cu-like"/>
    <property type="match status" value="1"/>
</dbReference>
<dbReference type="GO" id="GO:0043682">
    <property type="term" value="F:P-type divalent copper transporter activity"/>
    <property type="evidence" value="ECO:0007669"/>
    <property type="project" value="TreeGrafter"/>
</dbReference>
<dbReference type="InterPro" id="IPR023298">
    <property type="entry name" value="ATPase_P-typ_TM_dom_sf"/>
</dbReference>
<gene>
    <name evidence="12" type="ORF">GT348_08065</name>
</gene>
<dbReference type="EMBL" id="CP047652">
    <property type="protein sequence ID" value="QHI96187.1"/>
    <property type="molecule type" value="Genomic_DNA"/>
</dbReference>
<dbReference type="InterPro" id="IPR008250">
    <property type="entry name" value="ATPase_P-typ_transduc_dom_A_sf"/>
</dbReference>
<evidence type="ECO:0000256" key="7">
    <source>
        <dbReference type="ARBA" id="ARBA00022967"/>
    </source>
</evidence>
<feature type="transmembrane region" description="Helical" evidence="10">
    <location>
        <begin position="181"/>
        <end position="199"/>
    </location>
</feature>
<keyword evidence="6 10" id="KW-0067">ATP-binding</keyword>
<feature type="transmembrane region" description="Helical" evidence="10">
    <location>
        <begin position="674"/>
        <end position="693"/>
    </location>
</feature>
<feature type="transmembrane region" description="Helical" evidence="10">
    <location>
        <begin position="156"/>
        <end position="175"/>
    </location>
</feature>
<feature type="transmembrane region" description="Helical" evidence="10">
    <location>
        <begin position="362"/>
        <end position="386"/>
    </location>
</feature>
<protein>
    <submittedName>
        <fullName evidence="12">Heavy metal translocating P-type ATPase</fullName>
    </submittedName>
</protein>
<dbReference type="PROSITE" id="PS50846">
    <property type="entry name" value="HMA_2"/>
    <property type="match status" value="1"/>
</dbReference>
<dbReference type="InterPro" id="IPR018303">
    <property type="entry name" value="ATPase_P-typ_P_site"/>
</dbReference>
<dbReference type="PANTHER" id="PTHR43520:SF8">
    <property type="entry name" value="P-TYPE CU(+) TRANSPORTER"/>
    <property type="match status" value="1"/>
</dbReference>
<dbReference type="InterPro" id="IPR017969">
    <property type="entry name" value="Heavy-metal-associated_CS"/>
</dbReference>
<dbReference type="GO" id="GO:0055070">
    <property type="term" value="P:copper ion homeostasis"/>
    <property type="evidence" value="ECO:0007669"/>
    <property type="project" value="TreeGrafter"/>
</dbReference>